<dbReference type="AlphaFoldDB" id="A0AAD9J4T1"/>
<evidence type="ECO:0000313" key="1">
    <source>
        <dbReference type="EMBL" id="KAK2145860.1"/>
    </source>
</evidence>
<organism evidence="1 2">
    <name type="scientific">Paralvinella palmiformis</name>
    <dbReference type="NCBI Taxonomy" id="53620"/>
    <lineage>
        <taxon>Eukaryota</taxon>
        <taxon>Metazoa</taxon>
        <taxon>Spiralia</taxon>
        <taxon>Lophotrochozoa</taxon>
        <taxon>Annelida</taxon>
        <taxon>Polychaeta</taxon>
        <taxon>Sedentaria</taxon>
        <taxon>Canalipalpata</taxon>
        <taxon>Terebellida</taxon>
        <taxon>Terebelliformia</taxon>
        <taxon>Alvinellidae</taxon>
        <taxon>Paralvinella</taxon>
    </lineage>
</organism>
<sequence>MMTVCPSITKTNFVNEADNRDKIGVMYEKTKELLKMKEATNSWIQPEWVGDLLIHMLENDEELAGTAGVLNSKTPEYYYKSEWKDIAS</sequence>
<proteinExistence type="predicted"/>
<accession>A0AAD9J4T1</accession>
<protein>
    <submittedName>
        <fullName evidence="1">Uncharacterized protein</fullName>
    </submittedName>
</protein>
<reference evidence="1" key="1">
    <citation type="journal article" date="2023" name="Mol. Biol. Evol.">
        <title>Third-Generation Sequencing Reveals the Adaptive Role of the Epigenome in Three Deep-Sea Polychaetes.</title>
        <authorList>
            <person name="Perez M."/>
            <person name="Aroh O."/>
            <person name="Sun Y."/>
            <person name="Lan Y."/>
            <person name="Juniper S.K."/>
            <person name="Young C.R."/>
            <person name="Angers B."/>
            <person name="Qian P.Y."/>
        </authorList>
    </citation>
    <scope>NUCLEOTIDE SEQUENCE</scope>
    <source>
        <strain evidence="1">P08H-3</strain>
    </source>
</reference>
<gene>
    <name evidence="1" type="ORF">LSH36_651g01019</name>
</gene>
<dbReference type="EMBL" id="JAODUP010000651">
    <property type="protein sequence ID" value="KAK2145860.1"/>
    <property type="molecule type" value="Genomic_DNA"/>
</dbReference>
<keyword evidence="2" id="KW-1185">Reference proteome</keyword>
<evidence type="ECO:0000313" key="2">
    <source>
        <dbReference type="Proteomes" id="UP001208570"/>
    </source>
</evidence>
<dbReference type="Proteomes" id="UP001208570">
    <property type="component" value="Unassembled WGS sequence"/>
</dbReference>
<name>A0AAD9J4T1_9ANNE</name>
<comment type="caution">
    <text evidence="1">The sequence shown here is derived from an EMBL/GenBank/DDBJ whole genome shotgun (WGS) entry which is preliminary data.</text>
</comment>